<evidence type="ECO:0000313" key="2">
    <source>
        <dbReference type="EMBL" id="KAJ0185653.1"/>
    </source>
</evidence>
<comment type="caution">
    <text evidence="2">The sequence shown here is derived from an EMBL/GenBank/DDBJ whole genome shotgun (WGS) entry which is preliminary data.</text>
</comment>
<name>A0A9R1UEI1_LACSA</name>
<reference evidence="2 3" key="1">
    <citation type="journal article" date="2017" name="Nat. Commun.">
        <title>Genome assembly with in vitro proximity ligation data and whole-genome triplication in lettuce.</title>
        <authorList>
            <person name="Reyes-Chin-Wo S."/>
            <person name="Wang Z."/>
            <person name="Yang X."/>
            <person name="Kozik A."/>
            <person name="Arikit S."/>
            <person name="Song C."/>
            <person name="Xia L."/>
            <person name="Froenicke L."/>
            <person name="Lavelle D.O."/>
            <person name="Truco M.J."/>
            <person name="Xia R."/>
            <person name="Zhu S."/>
            <person name="Xu C."/>
            <person name="Xu H."/>
            <person name="Xu X."/>
            <person name="Cox K."/>
            <person name="Korf I."/>
            <person name="Meyers B.C."/>
            <person name="Michelmore R.W."/>
        </authorList>
    </citation>
    <scope>NUCLEOTIDE SEQUENCE [LARGE SCALE GENOMIC DNA]</scope>
    <source>
        <strain evidence="3">cv. Salinas</strain>
        <tissue evidence="2">Seedlings</tissue>
    </source>
</reference>
<sequence>MTRTGSSGSNGFGEDRILTVAGEIVVLGHRLRKARESREERRGESPMGSVAVLGEYQKAKKGKKTLSLGVDSASPKGDSASPSGIRVEELGKGRSTDLSPCMTQKSSACMKDRMDSASPLSGLALGYEWFVWYEVFGELTKLRAYGFQFWFQLEMEMTDCGGCRVVVERWWWRKIFWRVNFPSRCVWLDPNLCLSKLKVRGCASVGVVLYHTIYYMLSMFEIGFIRLHSGLLLLCVEVRSGEAFEVKLRLGRYLHIKQVCLGKNKEEVGAPVIVKISVGDKVVEEVTLYNRKQPLQLLLRVYNKKFEISHTLSSGKEEEETTKSMQTSNSTPTTKECMDIVECFPGRRKLIRWKQEASPATGIVLLSLKSLYKYYMLFGCLQKLRQNATISLRLERGLQTYIIQGWVMRVG</sequence>
<dbReference type="Proteomes" id="UP000235145">
    <property type="component" value="Unassembled WGS sequence"/>
</dbReference>
<feature type="region of interest" description="Disordered" evidence="1">
    <location>
        <begin position="313"/>
        <end position="333"/>
    </location>
</feature>
<accession>A0A9R1UEI1</accession>
<protein>
    <submittedName>
        <fullName evidence="2">Uncharacterized protein</fullName>
    </submittedName>
</protein>
<feature type="region of interest" description="Disordered" evidence="1">
    <location>
        <begin position="31"/>
        <end position="86"/>
    </location>
</feature>
<dbReference type="AlphaFoldDB" id="A0A9R1UEI1"/>
<evidence type="ECO:0000256" key="1">
    <source>
        <dbReference type="SAM" id="MobiDB-lite"/>
    </source>
</evidence>
<keyword evidence="3" id="KW-1185">Reference proteome</keyword>
<feature type="compositionally biased region" description="Polar residues" evidence="1">
    <location>
        <begin position="324"/>
        <end position="333"/>
    </location>
</feature>
<organism evidence="2 3">
    <name type="scientific">Lactuca sativa</name>
    <name type="common">Garden lettuce</name>
    <dbReference type="NCBI Taxonomy" id="4236"/>
    <lineage>
        <taxon>Eukaryota</taxon>
        <taxon>Viridiplantae</taxon>
        <taxon>Streptophyta</taxon>
        <taxon>Embryophyta</taxon>
        <taxon>Tracheophyta</taxon>
        <taxon>Spermatophyta</taxon>
        <taxon>Magnoliopsida</taxon>
        <taxon>eudicotyledons</taxon>
        <taxon>Gunneridae</taxon>
        <taxon>Pentapetalae</taxon>
        <taxon>asterids</taxon>
        <taxon>campanulids</taxon>
        <taxon>Asterales</taxon>
        <taxon>Asteraceae</taxon>
        <taxon>Cichorioideae</taxon>
        <taxon>Cichorieae</taxon>
        <taxon>Lactucinae</taxon>
        <taxon>Lactuca</taxon>
    </lineage>
</organism>
<dbReference type="EMBL" id="NBSK02000009">
    <property type="protein sequence ID" value="KAJ0185653.1"/>
    <property type="molecule type" value="Genomic_DNA"/>
</dbReference>
<proteinExistence type="predicted"/>
<feature type="compositionally biased region" description="Basic and acidic residues" evidence="1">
    <location>
        <begin position="34"/>
        <end position="44"/>
    </location>
</feature>
<evidence type="ECO:0000313" key="3">
    <source>
        <dbReference type="Proteomes" id="UP000235145"/>
    </source>
</evidence>
<gene>
    <name evidence="2" type="ORF">LSAT_V11C900458770</name>
</gene>